<evidence type="ECO:0000256" key="1">
    <source>
        <dbReference type="SAM" id="MobiDB-lite"/>
    </source>
</evidence>
<dbReference type="RefSeq" id="WP_169771714.1">
    <property type="nucleotide sequence ID" value="NZ_JABCUR010000003.1"/>
</dbReference>
<name>A0A7Y0U0W4_9ACTO</name>
<feature type="transmembrane region" description="Helical" evidence="2">
    <location>
        <begin position="37"/>
        <end position="56"/>
    </location>
</feature>
<gene>
    <name evidence="3" type="ORF">HHJ78_04225</name>
</gene>
<dbReference type="EMBL" id="JABCUR010000003">
    <property type="protein sequence ID" value="NMW64752.1"/>
    <property type="molecule type" value="Genomic_DNA"/>
</dbReference>
<organism evidence="3 4">
    <name type="scientific">Mobiluncus mulieris</name>
    <dbReference type="NCBI Taxonomy" id="2052"/>
    <lineage>
        <taxon>Bacteria</taxon>
        <taxon>Bacillati</taxon>
        <taxon>Actinomycetota</taxon>
        <taxon>Actinomycetes</taxon>
        <taxon>Actinomycetales</taxon>
        <taxon>Actinomycetaceae</taxon>
        <taxon>Mobiluncus</taxon>
    </lineage>
</organism>
<feature type="compositionally biased region" description="Basic and acidic residues" evidence="1">
    <location>
        <begin position="1449"/>
        <end position="1460"/>
    </location>
</feature>
<feature type="region of interest" description="Disordered" evidence="1">
    <location>
        <begin position="1116"/>
        <end position="1203"/>
    </location>
</feature>
<feature type="region of interest" description="Disordered" evidence="1">
    <location>
        <begin position="1448"/>
        <end position="1501"/>
    </location>
</feature>
<feature type="region of interest" description="Disordered" evidence="1">
    <location>
        <begin position="364"/>
        <end position="387"/>
    </location>
</feature>
<sequence>MFTRLLFWRKASGCDSGRSPVVKAVSRRVGRLGHVDIVGRLMAVAGVVGLLVSGLVTPAVSAPGGVGAATWSEETHVPVVSWWWYDNYSTVSAGQKFYGYCAMRDDLPGPKGGAYHAPVPASTWQGRYLAKGNVWKNFTGTPSMAKRIAFLLSKYGRSSDPTIVSITKIAMYRIEGVWDDHMAETVTYRPAADTAAKWAHEANVFGEVPLKVAEPNMAGVPVKDGVVGRVDNLGVTAGSSWYPGAKMKVTITSSNAVFPETNGKVREFVSGAQPAAVAIKRNGGGKITVKVEAFDLPDNQLWYVQPVSGRAQPLFFANPTKSDNKGSKTPPPTIIPKPKSTEVEFTTVRNTEIVSVGTPISDAVTSRVKGPNGWPTWEEELTGDDGKKKTVTHKTVLKAEVSLWGPYAAPIRQQPGGPPAGANLVSRFTLEFDGAGQVKNTPSVAAPKAGFYTWTVEMRKAWHPAHTVKNLDTEVFQSDFGEAQESHVVKFRPQAYSHVQWYLTNRNDPRITGNDRHVTNSNQVEDIPLPDYYDYSTDTVIRHWGEVDLSGRRQHKDPAYTHEDLLVDSIDAYSANGLWLKDESGEYVPVTFTGKLYYVGTRPLPKGSSMAGMELQATRQITAYGPGRYTLSMDQAVRVRHLGFYTWVWEVGPQSGPHSEWIESGWQDQPMQCEETTSNRFEPQVSSEIKERNVNRNGAAIDRITIDGLPSDHPEFKGLNPCWGADNPWMHVTLYGPYDNPVGDDLRWRLTTDPAKNSEPKVNSVKIPARNGVVGERVLAGGREVEGVGWADETAGMEGAKGFLDRQFRPQDPGYYVFVVSFEGDHRVAPFISRTDDIYEWVMVDRVEPTVVTRADHRAEVGKPFRDTAIVTGQPPSYWKGAGFVFEAYGPFEPGDTPVATEKYLFKRVPSREKYNGVGTYPSREVVAASPGYYYWKAKLVKPQDDPSACAGLGFDPEPDSANPPVAPEKAGPPGIEAGVFHTGFGCPRVGEMLEVKVKHSGAIPEGSVFQVSIPDSGQIMRVKVDKERNIQTVGAKIPAPGVGSHQIHSTLYGPDSKVLATHSASFDTVRGSINVVNGADIVASLTTEDGFAPVKGSKVKGQATVRYEATLAGITPGTVPGANRGGTKPGVGAGGSTTGSGASGAASGETAERSAQLLKPKPESVTLGKDKDKNSAGDTVSGSKPVVRAGRVDESGNSGVSGKVERGVTQARVTAGGVRAGKKPPKIEVVFKLRHNISGKEIKSEPVLVTGASPAHVEGPEWSLDEVGGYELSAEVLVDGKPVNYAESCSAMVTFVSEPVKDLDTGSKPKPDAQPPAPAKGVCNVLWEGEIGDAGENTWVYPPGHPGLRVHTKAQAPNGRHIGDPIHDLLIVDGEIPEGAYATVDLFYNQSGEAKTCSKPVWTSAKVMLDRGAGEYATGSFTTKKEGLYHFRESVFDRHGKLIAQGKCGEDSETVKVEKPGTPPPPSTPPTPGTPPGTPPPPPSTPPTPGTPPSTPPAPKLKVRTEAQALEGKLVGKPIHDLLIVEGTVPEGAYATVDLFYNQSGEMKTCGKPIWTSSNILLTRSPWRYATNPYVTTMDGQYHFRESVFDRHGKLIAQGKCGEDSETVKVEKPHRVWTVAQAPKGKHVGDPIHDLVYLEGAFPKDSYVVVKLFYNQAGEAKTCQVPVWTSEKLKVPPFTPATLKTGEFKTRISGQYHFQETVYDGEGKILAQGDCGADSETLVITPDDSSSGGAGRDGGLAKTGVSPWVGRVSMLFLAAGLVLMVLSRRQHHHLVG</sequence>
<comment type="caution">
    <text evidence="3">The sequence shown here is derived from an EMBL/GenBank/DDBJ whole genome shotgun (WGS) entry which is preliminary data.</text>
</comment>
<reference evidence="3 4" key="1">
    <citation type="submission" date="2020-04" db="EMBL/GenBank/DDBJ databases">
        <title>Antimicrobial susceptibility and clonality of vaginal-derived multi-drug resistant Mobiluncus isolates in China.</title>
        <authorList>
            <person name="Zhang X."/>
        </authorList>
    </citation>
    <scope>NUCLEOTIDE SEQUENCE [LARGE SCALE GENOMIC DNA]</scope>
    <source>
        <strain evidence="3 4">13</strain>
    </source>
</reference>
<proteinExistence type="predicted"/>
<evidence type="ECO:0000313" key="3">
    <source>
        <dbReference type="EMBL" id="NMW64752.1"/>
    </source>
</evidence>
<evidence type="ECO:0000313" key="4">
    <source>
        <dbReference type="Proteomes" id="UP000578252"/>
    </source>
</evidence>
<feature type="compositionally biased region" description="Gly residues" evidence="1">
    <location>
        <begin position="1124"/>
        <end position="1143"/>
    </location>
</feature>
<keyword evidence="2" id="KW-0812">Transmembrane</keyword>
<keyword evidence="2" id="KW-1133">Transmembrane helix</keyword>
<feature type="compositionally biased region" description="Low complexity" evidence="1">
    <location>
        <begin position="1144"/>
        <end position="1156"/>
    </location>
</feature>
<feature type="compositionally biased region" description="Pro residues" evidence="1">
    <location>
        <begin position="1462"/>
        <end position="1500"/>
    </location>
</feature>
<dbReference type="Proteomes" id="UP000578252">
    <property type="component" value="Unassembled WGS sequence"/>
</dbReference>
<evidence type="ECO:0000256" key="2">
    <source>
        <dbReference type="SAM" id="Phobius"/>
    </source>
</evidence>
<keyword evidence="2" id="KW-0472">Membrane</keyword>
<protein>
    <submittedName>
        <fullName evidence="3">Uncharacterized protein</fullName>
    </submittedName>
</protein>
<feature type="region of interest" description="Disordered" evidence="1">
    <location>
        <begin position="317"/>
        <end position="338"/>
    </location>
</feature>
<accession>A0A7Y0U0W4</accession>